<name>A0A2R6Q8L3_ACTCC</name>
<dbReference type="InParanoid" id="A0A2R6Q8L3"/>
<dbReference type="Proteomes" id="UP000241394">
    <property type="component" value="Chromosome LG18"/>
</dbReference>
<evidence type="ECO:0000313" key="2">
    <source>
        <dbReference type="EMBL" id="PSS04247.1"/>
    </source>
</evidence>
<gene>
    <name evidence="2" type="ORF">CEY00_Acc20091</name>
</gene>
<proteinExistence type="predicted"/>
<organism evidence="2 3">
    <name type="scientific">Actinidia chinensis var. chinensis</name>
    <name type="common">Chinese soft-hair kiwi</name>
    <dbReference type="NCBI Taxonomy" id="1590841"/>
    <lineage>
        <taxon>Eukaryota</taxon>
        <taxon>Viridiplantae</taxon>
        <taxon>Streptophyta</taxon>
        <taxon>Embryophyta</taxon>
        <taxon>Tracheophyta</taxon>
        <taxon>Spermatophyta</taxon>
        <taxon>Magnoliopsida</taxon>
        <taxon>eudicotyledons</taxon>
        <taxon>Gunneridae</taxon>
        <taxon>Pentapetalae</taxon>
        <taxon>asterids</taxon>
        <taxon>Ericales</taxon>
        <taxon>Actinidiaceae</taxon>
        <taxon>Actinidia</taxon>
    </lineage>
</organism>
<reference evidence="3" key="2">
    <citation type="journal article" date="2018" name="BMC Genomics">
        <title>A manually annotated Actinidia chinensis var. chinensis (kiwifruit) genome highlights the challenges associated with draft genomes and gene prediction in plants.</title>
        <authorList>
            <person name="Pilkington S.M."/>
            <person name="Crowhurst R."/>
            <person name="Hilario E."/>
            <person name="Nardozza S."/>
            <person name="Fraser L."/>
            <person name="Peng Y."/>
            <person name="Gunaseelan K."/>
            <person name="Simpson R."/>
            <person name="Tahir J."/>
            <person name="Deroles S.C."/>
            <person name="Templeton K."/>
            <person name="Luo Z."/>
            <person name="Davy M."/>
            <person name="Cheng C."/>
            <person name="McNeilage M."/>
            <person name="Scaglione D."/>
            <person name="Liu Y."/>
            <person name="Zhang Q."/>
            <person name="Datson P."/>
            <person name="De Silva N."/>
            <person name="Gardiner S.E."/>
            <person name="Bassett H."/>
            <person name="Chagne D."/>
            <person name="McCallum J."/>
            <person name="Dzierzon H."/>
            <person name="Deng C."/>
            <person name="Wang Y.Y."/>
            <person name="Barron L."/>
            <person name="Manako K."/>
            <person name="Bowen J."/>
            <person name="Foster T.M."/>
            <person name="Erridge Z.A."/>
            <person name="Tiffin H."/>
            <person name="Waite C.N."/>
            <person name="Davies K.M."/>
            <person name="Grierson E.P."/>
            <person name="Laing W.A."/>
            <person name="Kirk R."/>
            <person name="Chen X."/>
            <person name="Wood M."/>
            <person name="Montefiori M."/>
            <person name="Brummell D.A."/>
            <person name="Schwinn K.E."/>
            <person name="Catanach A."/>
            <person name="Fullerton C."/>
            <person name="Li D."/>
            <person name="Meiyalaghan S."/>
            <person name="Nieuwenhuizen N."/>
            <person name="Read N."/>
            <person name="Prakash R."/>
            <person name="Hunter D."/>
            <person name="Zhang H."/>
            <person name="McKenzie M."/>
            <person name="Knabel M."/>
            <person name="Harris A."/>
            <person name="Allan A.C."/>
            <person name="Gleave A."/>
            <person name="Chen A."/>
            <person name="Janssen B.J."/>
            <person name="Plunkett B."/>
            <person name="Ampomah-Dwamena C."/>
            <person name="Voogd C."/>
            <person name="Leif D."/>
            <person name="Lafferty D."/>
            <person name="Souleyre E.J.F."/>
            <person name="Varkonyi-Gasic E."/>
            <person name="Gambi F."/>
            <person name="Hanley J."/>
            <person name="Yao J.L."/>
            <person name="Cheung J."/>
            <person name="David K.M."/>
            <person name="Warren B."/>
            <person name="Marsh K."/>
            <person name="Snowden K.C."/>
            <person name="Lin-Wang K."/>
            <person name="Brian L."/>
            <person name="Martinez-Sanchez M."/>
            <person name="Wang M."/>
            <person name="Ileperuma N."/>
            <person name="Macnee N."/>
            <person name="Campin R."/>
            <person name="McAtee P."/>
            <person name="Drummond R.S.M."/>
            <person name="Espley R.V."/>
            <person name="Ireland H.S."/>
            <person name="Wu R."/>
            <person name="Atkinson R.G."/>
            <person name="Karunairetnam S."/>
            <person name="Bulley S."/>
            <person name="Chunkath S."/>
            <person name="Hanley Z."/>
            <person name="Storey R."/>
            <person name="Thrimawithana A.H."/>
            <person name="Thomson S."/>
            <person name="David C."/>
            <person name="Testolin R."/>
            <person name="Huang H."/>
            <person name="Hellens R.P."/>
            <person name="Schaffer R.J."/>
        </authorList>
    </citation>
    <scope>NUCLEOTIDE SEQUENCE [LARGE SCALE GENOMIC DNA]</scope>
    <source>
        <strain evidence="3">cv. Red5</strain>
    </source>
</reference>
<protein>
    <submittedName>
        <fullName evidence="2">Dihydropteroate synthase</fullName>
    </submittedName>
</protein>
<evidence type="ECO:0000313" key="3">
    <source>
        <dbReference type="Proteomes" id="UP000241394"/>
    </source>
</evidence>
<comment type="caution">
    <text evidence="2">The sequence shown here is derived from an EMBL/GenBank/DDBJ whole genome shotgun (WGS) entry which is preliminary data.</text>
</comment>
<feature type="non-terminal residue" evidence="2">
    <location>
        <position position="1"/>
    </location>
</feature>
<dbReference type="EMBL" id="NKQK01000018">
    <property type="protein sequence ID" value="PSS04247.1"/>
    <property type="molecule type" value="Genomic_DNA"/>
</dbReference>
<evidence type="ECO:0000256" key="1">
    <source>
        <dbReference type="SAM" id="Phobius"/>
    </source>
</evidence>
<keyword evidence="1" id="KW-0472">Membrane</keyword>
<reference evidence="2 3" key="1">
    <citation type="submission" date="2017-07" db="EMBL/GenBank/DDBJ databases">
        <title>An improved, manually edited Actinidia chinensis var. chinensis (kiwifruit) genome highlights the challenges associated with draft genomes and gene prediction in plants.</title>
        <authorList>
            <person name="Pilkington S."/>
            <person name="Crowhurst R."/>
            <person name="Hilario E."/>
            <person name="Nardozza S."/>
            <person name="Fraser L."/>
            <person name="Peng Y."/>
            <person name="Gunaseelan K."/>
            <person name="Simpson R."/>
            <person name="Tahir J."/>
            <person name="Deroles S."/>
            <person name="Templeton K."/>
            <person name="Luo Z."/>
            <person name="Davy M."/>
            <person name="Cheng C."/>
            <person name="Mcneilage M."/>
            <person name="Scaglione D."/>
            <person name="Liu Y."/>
            <person name="Zhang Q."/>
            <person name="Datson P."/>
            <person name="De Silva N."/>
            <person name="Gardiner S."/>
            <person name="Bassett H."/>
            <person name="Chagne D."/>
            <person name="Mccallum J."/>
            <person name="Dzierzon H."/>
            <person name="Deng C."/>
            <person name="Wang Y.-Y."/>
            <person name="Barron N."/>
            <person name="Manako K."/>
            <person name="Bowen J."/>
            <person name="Foster T."/>
            <person name="Erridge Z."/>
            <person name="Tiffin H."/>
            <person name="Waite C."/>
            <person name="Davies K."/>
            <person name="Grierson E."/>
            <person name="Laing W."/>
            <person name="Kirk R."/>
            <person name="Chen X."/>
            <person name="Wood M."/>
            <person name="Montefiori M."/>
            <person name="Brummell D."/>
            <person name="Schwinn K."/>
            <person name="Catanach A."/>
            <person name="Fullerton C."/>
            <person name="Li D."/>
            <person name="Meiyalaghan S."/>
            <person name="Nieuwenhuizen N."/>
            <person name="Read N."/>
            <person name="Prakash R."/>
            <person name="Hunter D."/>
            <person name="Zhang H."/>
            <person name="Mckenzie M."/>
            <person name="Knabel M."/>
            <person name="Harris A."/>
            <person name="Allan A."/>
            <person name="Chen A."/>
            <person name="Janssen B."/>
            <person name="Plunkett B."/>
            <person name="Dwamena C."/>
            <person name="Voogd C."/>
            <person name="Leif D."/>
            <person name="Lafferty D."/>
            <person name="Souleyre E."/>
            <person name="Varkonyi-Gasic E."/>
            <person name="Gambi F."/>
            <person name="Hanley J."/>
            <person name="Yao J.-L."/>
            <person name="Cheung J."/>
            <person name="David K."/>
            <person name="Warren B."/>
            <person name="Marsh K."/>
            <person name="Snowden K."/>
            <person name="Lin-Wang K."/>
            <person name="Brian L."/>
            <person name="Martinez-Sanchez M."/>
            <person name="Wang M."/>
            <person name="Ileperuma N."/>
            <person name="Macnee N."/>
            <person name="Campin R."/>
            <person name="Mcatee P."/>
            <person name="Drummond R."/>
            <person name="Espley R."/>
            <person name="Ireland H."/>
            <person name="Wu R."/>
            <person name="Atkinson R."/>
            <person name="Karunairetnam S."/>
            <person name="Bulley S."/>
            <person name="Chunkath S."/>
            <person name="Hanley Z."/>
            <person name="Storey R."/>
            <person name="Thrimawithana A."/>
            <person name="Thomson S."/>
            <person name="David C."/>
            <person name="Testolin R."/>
        </authorList>
    </citation>
    <scope>NUCLEOTIDE SEQUENCE [LARGE SCALE GENOMIC DNA]</scope>
    <source>
        <strain evidence="3">cv. Red5</strain>
        <tissue evidence="2">Young leaf</tissue>
    </source>
</reference>
<feature type="transmembrane region" description="Helical" evidence="1">
    <location>
        <begin position="27"/>
        <end position="55"/>
    </location>
</feature>
<dbReference type="AlphaFoldDB" id="A0A2R6Q8L3"/>
<sequence length="67" mass="7675">LEHVDEMLRSARLSGYLYIRTVAPSPYFHFLFVFGMLCSCKSPTSLIICHIFSLIEMSSIAWRTSSN</sequence>
<keyword evidence="1" id="KW-0812">Transmembrane</keyword>
<keyword evidence="1" id="KW-1133">Transmembrane helix</keyword>
<keyword evidence="3" id="KW-1185">Reference proteome</keyword>
<accession>A0A2R6Q8L3</accession>